<evidence type="ECO:0000313" key="1">
    <source>
        <dbReference type="EMBL" id="KAI4334874.1"/>
    </source>
</evidence>
<evidence type="ECO:0000313" key="2">
    <source>
        <dbReference type="Proteomes" id="UP000828941"/>
    </source>
</evidence>
<protein>
    <submittedName>
        <fullName evidence="1">Uncharacterized protein</fullName>
    </submittedName>
</protein>
<keyword evidence="2" id="KW-1185">Reference proteome</keyword>
<accession>A0ACB9NEY9</accession>
<organism evidence="1 2">
    <name type="scientific">Bauhinia variegata</name>
    <name type="common">Purple orchid tree</name>
    <name type="synonym">Phanera variegata</name>
    <dbReference type="NCBI Taxonomy" id="167791"/>
    <lineage>
        <taxon>Eukaryota</taxon>
        <taxon>Viridiplantae</taxon>
        <taxon>Streptophyta</taxon>
        <taxon>Embryophyta</taxon>
        <taxon>Tracheophyta</taxon>
        <taxon>Spermatophyta</taxon>
        <taxon>Magnoliopsida</taxon>
        <taxon>eudicotyledons</taxon>
        <taxon>Gunneridae</taxon>
        <taxon>Pentapetalae</taxon>
        <taxon>rosids</taxon>
        <taxon>fabids</taxon>
        <taxon>Fabales</taxon>
        <taxon>Fabaceae</taxon>
        <taxon>Cercidoideae</taxon>
        <taxon>Cercideae</taxon>
        <taxon>Bauhiniinae</taxon>
        <taxon>Bauhinia</taxon>
    </lineage>
</organism>
<sequence length="213" mass="24241">MHRHISKGSWTFSDQDHGWQVSDCTAEGLKCCLLFSMLPPEIVGEEMEPERKKEIDNFIANEVQFLESKQEEDGSWYGNWGICFTYASWFALGGLEAVGKTCNNCPAIRKAVNLLLTMQREDGGWGESYLSCPKKIYVPLEENRSNVVQTAWAMMGLIHAGEAERDPIPLHRAAKLLINSQLEDGDWPQQKYFPMWALAEYCKRVALLSKLHP</sequence>
<proteinExistence type="predicted"/>
<dbReference type="Proteomes" id="UP000828941">
    <property type="component" value="Chromosome 6"/>
</dbReference>
<gene>
    <name evidence="1" type="ORF">L6164_013580</name>
</gene>
<reference evidence="1 2" key="1">
    <citation type="journal article" date="2022" name="DNA Res.">
        <title>Chromosomal-level genome assembly of the orchid tree Bauhinia variegata (Leguminosae; Cercidoideae) supports the allotetraploid origin hypothesis of Bauhinia.</title>
        <authorList>
            <person name="Zhong Y."/>
            <person name="Chen Y."/>
            <person name="Zheng D."/>
            <person name="Pang J."/>
            <person name="Liu Y."/>
            <person name="Luo S."/>
            <person name="Meng S."/>
            <person name="Qian L."/>
            <person name="Wei D."/>
            <person name="Dai S."/>
            <person name="Zhou R."/>
        </authorList>
    </citation>
    <scope>NUCLEOTIDE SEQUENCE [LARGE SCALE GENOMIC DNA]</scope>
    <source>
        <strain evidence="1">BV-YZ2020</strain>
    </source>
</reference>
<comment type="caution">
    <text evidence="1">The sequence shown here is derived from an EMBL/GenBank/DDBJ whole genome shotgun (WGS) entry which is preliminary data.</text>
</comment>
<dbReference type="EMBL" id="CM039431">
    <property type="protein sequence ID" value="KAI4334874.1"/>
    <property type="molecule type" value="Genomic_DNA"/>
</dbReference>
<name>A0ACB9NEY9_BAUVA</name>